<evidence type="ECO:0000313" key="3">
    <source>
        <dbReference type="EMBL" id="KAK8890332.1"/>
    </source>
</evidence>
<gene>
    <name evidence="3" type="ORF">M9Y10_035107</name>
</gene>
<dbReference type="EMBL" id="JAPFFF010000005">
    <property type="protein sequence ID" value="KAK8890332.1"/>
    <property type="molecule type" value="Genomic_DNA"/>
</dbReference>
<protein>
    <recommendedName>
        <fullName evidence="5">Protein kinase domain-containing protein</fullName>
    </recommendedName>
</protein>
<feature type="compositionally biased region" description="Basic and acidic residues" evidence="2">
    <location>
        <begin position="649"/>
        <end position="658"/>
    </location>
</feature>
<dbReference type="SUPFAM" id="SSF81901">
    <property type="entry name" value="HCP-like"/>
    <property type="match status" value="3"/>
</dbReference>
<evidence type="ECO:0000256" key="1">
    <source>
        <dbReference type="ARBA" id="ARBA00038101"/>
    </source>
</evidence>
<comment type="caution">
    <text evidence="3">The sequence shown here is derived from an EMBL/GenBank/DDBJ whole genome shotgun (WGS) entry which is preliminary data.</text>
</comment>
<keyword evidence="4" id="KW-1185">Reference proteome</keyword>
<evidence type="ECO:0000256" key="2">
    <source>
        <dbReference type="SAM" id="MobiDB-lite"/>
    </source>
</evidence>
<dbReference type="InterPro" id="IPR050767">
    <property type="entry name" value="Sel1_AlgK"/>
</dbReference>
<dbReference type="SUPFAM" id="SSF56112">
    <property type="entry name" value="Protein kinase-like (PK-like)"/>
    <property type="match status" value="1"/>
</dbReference>
<dbReference type="Gene3D" id="1.10.510.10">
    <property type="entry name" value="Transferase(Phosphotransferase) domain 1"/>
    <property type="match status" value="1"/>
</dbReference>
<organism evidence="3 4">
    <name type="scientific">Tritrichomonas musculus</name>
    <dbReference type="NCBI Taxonomy" id="1915356"/>
    <lineage>
        <taxon>Eukaryota</taxon>
        <taxon>Metamonada</taxon>
        <taxon>Parabasalia</taxon>
        <taxon>Tritrichomonadida</taxon>
        <taxon>Tritrichomonadidae</taxon>
        <taxon>Tritrichomonas</taxon>
    </lineage>
</organism>
<name>A0ABR2KGT4_9EUKA</name>
<evidence type="ECO:0000313" key="4">
    <source>
        <dbReference type="Proteomes" id="UP001470230"/>
    </source>
</evidence>
<dbReference type="Pfam" id="PF08238">
    <property type="entry name" value="Sel1"/>
    <property type="match status" value="8"/>
</dbReference>
<dbReference type="InterPro" id="IPR011990">
    <property type="entry name" value="TPR-like_helical_dom_sf"/>
</dbReference>
<dbReference type="InterPro" id="IPR011009">
    <property type="entry name" value="Kinase-like_dom_sf"/>
</dbReference>
<dbReference type="PANTHER" id="PTHR11102:SF160">
    <property type="entry name" value="ERAD-ASSOCIATED E3 UBIQUITIN-PROTEIN LIGASE COMPONENT HRD3"/>
    <property type="match status" value="1"/>
</dbReference>
<proteinExistence type="inferred from homology"/>
<reference evidence="3 4" key="1">
    <citation type="submission" date="2024-04" db="EMBL/GenBank/DDBJ databases">
        <title>Tritrichomonas musculus Genome.</title>
        <authorList>
            <person name="Alves-Ferreira E."/>
            <person name="Grigg M."/>
            <person name="Lorenzi H."/>
            <person name="Galac M."/>
        </authorList>
    </citation>
    <scope>NUCLEOTIDE SEQUENCE [LARGE SCALE GENOMIC DNA]</scope>
    <source>
        <strain evidence="3 4">EAF2021</strain>
    </source>
</reference>
<accession>A0ABR2KGT4</accession>
<dbReference type="PANTHER" id="PTHR11102">
    <property type="entry name" value="SEL-1-LIKE PROTEIN"/>
    <property type="match status" value="1"/>
</dbReference>
<evidence type="ECO:0008006" key="5">
    <source>
        <dbReference type="Google" id="ProtNLM"/>
    </source>
</evidence>
<sequence length="1245" mass="145812">MEIKNTIVDPIHIFNHNDYLMEELTKLISIYVAENEDTHQKFFLIKKGEKYDPDTKYSFINHIEKSFDLNHPSLVTISGYSIQKPYLFYGYLKNAANINKINLTYLNIQKILIGLAVGLSYLLSKGYYYPNFSTSTIIIDDDGNPKLIDYINFGESNKFSENDLLKKYLDIMNILFEKKSQEIGSSMKINENLKLLIEKCKQAGNENRPTFDDFINFFKTTPFSGDSGFISEYSYQKYLKYLNCDVQGNTKYDSLLNLDSIEYICNYFIKNKEKEKLSSGDLFLLNSLSEGHVKQLAAIVKPLKDKLVRYLYNEDISLIIPKWYEICEDESPFNIYKELMSSIETIEKKKNDNFYLYKKKEDFEYQIEALRIQAIHFLTEASNQKNIEAQIELAVQYVKGYILPYNLTKASEILNSIKNANESKSKLINHMKVQITKALENESTDKIINRIPRDQKAILKKVQEKHVLSMLYVGFAFFTGFNGFPILRDLSVKFYEEAAKESPEAMTVLGYLYFNGILFPRNLNEARKCFLVAAEQGCIKAEIIDCLIRKHVWRSYLADFDANDIFNYYTQSMVLDDPLQFPKINFYLDNDKFDSNLVSLSIKEKYYNKYESNESEKPALSKAKLLKFDDPNETNPNESNDLHEDDESESIKSDNPKFNKSDKSNIIYGTFLFANKIKQWKKKIGQTYSEKVLLSENTENYDEIQLAKSYFYGKDGFPVNYTKAAKYFKEAADKGDSEAQWRYAMLCLNSIGEDINDVEYYFRESSKQDNYKGKFYYAIFLKQKRENVNLFKIFMKECCDAGDPDAMFNYAMYLETDEHNFEQSVSYYKKAAELSHFDSLIRLNYLFKIYANINIENYKVFPVGMLNEKLIIKLIHFYDNNENYTQSNILIQNGISWNPYLYDLYFAYHLLYGKGIPTDKERAKKIADLAFENKYPKKFQEKYIYLMLQILVNNHEQGKALDFLMKHRKELNAKYTEHFHIFYKKFNKNLARKNCIHPCFCCEEYRDCHDLIRNSNSILSFSFLIKYAQEKDNSFALAMVGKGYKQGKYVVRNLETAIQYFARSAEMGCPLGYYFIGKEYYYGRYIEQSYTKATKYFKLALNAEPRAGYYLYKIHKIRNDPKIDGLEMLKIGVEFGHKKALFKYGKLLYNGDEGFAKNEKEGKKCIRQAVFQKCKDAIKFCILHHISMKKKKVETKEVDTGSINLNNSIKNNDNENRRESNSVSFSLSIKEYELTSDYDDTSDSL</sequence>
<feature type="region of interest" description="Disordered" evidence="2">
    <location>
        <begin position="629"/>
        <end position="658"/>
    </location>
</feature>
<dbReference type="SMART" id="SM00671">
    <property type="entry name" value="SEL1"/>
    <property type="match status" value="8"/>
</dbReference>
<comment type="similarity">
    <text evidence="1">Belongs to the sel-1 family.</text>
</comment>
<dbReference type="Gene3D" id="1.25.40.10">
    <property type="entry name" value="Tetratricopeptide repeat domain"/>
    <property type="match status" value="3"/>
</dbReference>
<dbReference type="Proteomes" id="UP001470230">
    <property type="component" value="Unassembled WGS sequence"/>
</dbReference>
<dbReference type="InterPro" id="IPR006597">
    <property type="entry name" value="Sel1-like"/>
</dbReference>